<dbReference type="PATRIC" id="fig|229921.5.peg.888"/>
<dbReference type="InterPro" id="IPR001455">
    <property type="entry name" value="TusA-like"/>
</dbReference>
<comment type="caution">
    <text evidence="3">The sequence shown here is derived from an EMBL/GenBank/DDBJ whole genome shotgun (WGS) entry which is preliminary data.</text>
</comment>
<dbReference type="STRING" id="229921.ADN01_13750"/>
<feature type="domain" description="UPF0033" evidence="2">
    <location>
        <begin position="7"/>
        <end position="31"/>
    </location>
</feature>
<dbReference type="Gene3D" id="3.30.110.40">
    <property type="entry name" value="TusA-like domain"/>
    <property type="match status" value="1"/>
</dbReference>
<evidence type="ECO:0000313" key="4">
    <source>
        <dbReference type="Proteomes" id="UP000050501"/>
    </source>
</evidence>
<dbReference type="Proteomes" id="UP000050501">
    <property type="component" value="Unassembled WGS sequence"/>
</dbReference>
<dbReference type="InterPro" id="IPR036868">
    <property type="entry name" value="TusA-like_sf"/>
</dbReference>
<dbReference type="PANTHER" id="PTHR33279">
    <property type="entry name" value="SULFUR CARRIER PROTEIN YEDF-RELATED"/>
    <property type="match status" value="1"/>
</dbReference>
<dbReference type="SUPFAM" id="SSF64307">
    <property type="entry name" value="SirA-like"/>
    <property type="match status" value="1"/>
</dbReference>
<sequence>MTSAKILDVRGLSCPEPAMLTREALLSLGKGTLIVLSDSATSCHNIERTGKLAGWKAEVADEDDHSYRITLTK</sequence>
<dbReference type="EMBL" id="LGCM01000046">
    <property type="protein sequence ID" value="KPL79746.1"/>
    <property type="molecule type" value="Genomic_DNA"/>
</dbReference>
<dbReference type="Pfam" id="PF01206">
    <property type="entry name" value="TusA"/>
    <property type="match status" value="1"/>
</dbReference>
<accession>A0A0N8GP29</accession>
<comment type="similarity">
    <text evidence="1">Belongs to the sulfur carrier protein TusA family.</text>
</comment>
<organism evidence="3 4">
    <name type="scientific">Levilinea saccharolytica</name>
    <dbReference type="NCBI Taxonomy" id="229921"/>
    <lineage>
        <taxon>Bacteria</taxon>
        <taxon>Bacillati</taxon>
        <taxon>Chloroflexota</taxon>
        <taxon>Anaerolineae</taxon>
        <taxon>Anaerolineales</taxon>
        <taxon>Anaerolineaceae</taxon>
        <taxon>Levilinea</taxon>
    </lineage>
</organism>
<dbReference type="OrthoDB" id="9801500at2"/>
<protein>
    <recommendedName>
        <fullName evidence="2">UPF0033 domain-containing protein</fullName>
    </recommendedName>
</protein>
<dbReference type="PANTHER" id="PTHR33279:SF6">
    <property type="entry name" value="SULFUR CARRIER PROTEIN YEDF-RELATED"/>
    <property type="match status" value="1"/>
</dbReference>
<gene>
    <name evidence="3" type="ORF">ADN01_13750</name>
</gene>
<evidence type="ECO:0000313" key="3">
    <source>
        <dbReference type="EMBL" id="KPL79746.1"/>
    </source>
</evidence>
<evidence type="ECO:0000256" key="1">
    <source>
        <dbReference type="ARBA" id="ARBA00008984"/>
    </source>
</evidence>
<dbReference type="RefSeq" id="WP_062417259.1">
    <property type="nucleotide sequence ID" value="NZ_DF967974.1"/>
</dbReference>
<keyword evidence="4" id="KW-1185">Reference proteome</keyword>
<name>A0A0N8GP29_9CHLR</name>
<proteinExistence type="inferred from homology"/>
<reference evidence="3 4" key="1">
    <citation type="submission" date="2015-07" db="EMBL/GenBank/DDBJ databases">
        <title>Genome sequence of Levilinea saccharolytica DSM 16555.</title>
        <authorList>
            <person name="Hemp J."/>
            <person name="Ward L.M."/>
            <person name="Pace L.A."/>
            <person name="Fischer W.W."/>
        </authorList>
    </citation>
    <scope>NUCLEOTIDE SEQUENCE [LARGE SCALE GENOMIC DNA]</scope>
    <source>
        <strain evidence="3 4">KIBI-1</strain>
    </source>
</reference>
<evidence type="ECO:0000259" key="2">
    <source>
        <dbReference type="PROSITE" id="PS01148"/>
    </source>
</evidence>
<dbReference type="PROSITE" id="PS01148">
    <property type="entry name" value="UPF0033"/>
    <property type="match status" value="1"/>
</dbReference>
<dbReference type="AlphaFoldDB" id="A0A0N8GP29"/>